<dbReference type="PANTHER" id="PTHR39465">
    <property type="entry name" value="DNA LIGASE D, 3'-PHOSPHOESTERASE DOMAIN"/>
    <property type="match status" value="1"/>
</dbReference>
<evidence type="ECO:0000256" key="1">
    <source>
        <dbReference type="SAM" id="MobiDB-lite"/>
    </source>
</evidence>
<feature type="domain" description="DNA ligase D 3'-phosphoesterase" evidence="2">
    <location>
        <begin position="115"/>
        <end position="250"/>
    </location>
</feature>
<dbReference type="AlphaFoldDB" id="A0A4U0VF10"/>
<reference evidence="3 4" key="1">
    <citation type="submission" date="2017-03" db="EMBL/GenBank/DDBJ databases">
        <title>Genomes of endolithic fungi from Antarctica.</title>
        <authorList>
            <person name="Coleine C."/>
            <person name="Masonjones S."/>
            <person name="Stajich J.E."/>
        </authorList>
    </citation>
    <scope>NUCLEOTIDE SEQUENCE [LARGE SCALE GENOMIC DNA]</scope>
    <source>
        <strain evidence="3 4">CCFEE 5311</strain>
    </source>
</reference>
<feature type="compositionally biased region" description="Low complexity" evidence="1">
    <location>
        <begin position="286"/>
        <end position="316"/>
    </location>
</feature>
<gene>
    <name evidence="3" type="ORF">B0A54_02095</name>
</gene>
<dbReference type="Pfam" id="PF13298">
    <property type="entry name" value="LigD_N"/>
    <property type="match status" value="1"/>
</dbReference>
<dbReference type="InterPro" id="IPR014144">
    <property type="entry name" value="LigD_PE_domain"/>
</dbReference>
<organism evidence="3 4">
    <name type="scientific">Friedmanniomyces endolithicus</name>
    <dbReference type="NCBI Taxonomy" id="329885"/>
    <lineage>
        <taxon>Eukaryota</taxon>
        <taxon>Fungi</taxon>
        <taxon>Dikarya</taxon>
        <taxon>Ascomycota</taxon>
        <taxon>Pezizomycotina</taxon>
        <taxon>Dothideomycetes</taxon>
        <taxon>Dothideomycetidae</taxon>
        <taxon>Mycosphaerellales</taxon>
        <taxon>Teratosphaeriaceae</taxon>
        <taxon>Friedmanniomyces</taxon>
    </lineage>
</organism>
<dbReference type="Proteomes" id="UP000310066">
    <property type="component" value="Unassembled WGS sequence"/>
</dbReference>
<evidence type="ECO:0000313" key="4">
    <source>
        <dbReference type="Proteomes" id="UP000310066"/>
    </source>
</evidence>
<name>A0A4U0VF10_9PEZI</name>
<proteinExistence type="predicted"/>
<dbReference type="OrthoDB" id="2588098at2759"/>
<feature type="compositionally biased region" description="Basic and acidic residues" evidence="1">
    <location>
        <begin position="271"/>
        <end position="280"/>
    </location>
</feature>
<evidence type="ECO:0000313" key="3">
    <source>
        <dbReference type="EMBL" id="TKA47721.1"/>
    </source>
</evidence>
<protein>
    <recommendedName>
        <fullName evidence="2">DNA ligase D 3'-phosphoesterase domain-containing protein</fullName>
    </recommendedName>
</protein>
<dbReference type="EMBL" id="NAJP01000005">
    <property type="protein sequence ID" value="TKA47721.1"/>
    <property type="molecule type" value="Genomic_DNA"/>
</dbReference>
<comment type="caution">
    <text evidence="3">The sequence shown here is derived from an EMBL/GenBank/DDBJ whole genome shotgun (WGS) entry which is preliminary data.</text>
</comment>
<sequence>MAYPASLTRCISPPPKRKASATGVADLTRVGDGADAQGAEGDIGIKADKVMLLDANPTLAAIESGQAQIRDHLEYFAKHFERVLRPPRSPRLSIDDFRLLYKRNQHPQGRHFVVHQHDHPISGVHYDLRLQFSETSAISFALPYGLPGNPNSIRPNRMAIETRVHNLWNNLIESASHATGSLLIWDTGEYEVLDRPPQRSNRATDDETSDVEGNLSGAVQSQSERLFAAFQSRHIHLRLNGRRLPLGYTIAMRLPSQDATRRPRTTRIKRQRMEPVETVKRAKNRTAAADTESDSETSSATTTQTQAALADAALASEPEDERQDVEIRTSNAYPGAANTIGSIHQRHWLVTIDRKLSGFLKFNYAHGAARTGPMSFIEKVPSELISLILSEKGMTNTDVIAFGLCSTELWAQAVFHIQRDVRDNTAPWAGRPLLCSGSWLTTLPPPIYERYPEEIEAERKYQTVLAQKHVPVPGTATGRGSRGRSAWYGPCPARVWNWTAVSEYENVRGTDCRQKWLEALTINMVDARLSPTASNKIWSDIHMVLNNRAPIEANNWILLNATTQQYVQLKLRRSEPGQSPQLYVAGARWLGLD</sequence>
<dbReference type="PANTHER" id="PTHR39465:SF1">
    <property type="entry name" value="DNA LIGASE D 3'-PHOSPHOESTERASE DOMAIN-CONTAINING PROTEIN"/>
    <property type="match status" value="1"/>
</dbReference>
<accession>A0A4U0VF10</accession>
<evidence type="ECO:0000259" key="2">
    <source>
        <dbReference type="Pfam" id="PF13298"/>
    </source>
</evidence>
<feature type="region of interest" description="Disordered" evidence="1">
    <location>
        <begin position="255"/>
        <end position="327"/>
    </location>
</feature>